<evidence type="ECO:0000256" key="1">
    <source>
        <dbReference type="SAM" id="Phobius"/>
    </source>
</evidence>
<reference evidence="3" key="1">
    <citation type="submission" date="2023-05" db="EMBL/GenBank/DDBJ databases">
        <title>Sedimentitalea sp. nov. JM2-8.</title>
        <authorList>
            <person name="Huang J."/>
        </authorList>
    </citation>
    <scope>NUCLEOTIDE SEQUENCE [LARGE SCALE GENOMIC DNA]</scope>
    <source>
        <strain evidence="3">KHS03</strain>
    </source>
</reference>
<name>A0ABU3VJA1_9RHOB</name>
<gene>
    <name evidence="2" type="ORF">QO231_20710</name>
</gene>
<evidence type="ECO:0008006" key="4">
    <source>
        <dbReference type="Google" id="ProtNLM"/>
    </source>
</evidence>
<dbReference type="Proteomes" id="UP001255416">
    <property type="component" value="Unassembled WGS sequence"/>
</dbReference>
<comment type="caution">
    <text evidence="2">The sequence shown here is derived from an EMBL/GenBank/DDBJ whole genome shotgun (WGS) entry which is preliminary data.</text>
</comment>
<evidence type="ECO:0000313" key="2">
    <source>
        <dbReference type="EMBL" id="MDU9006259.1"/>
    </source>
</evidence>
<keyword evidence="1" id="KW-0812">Transmembrane</keyword>
<organism evidence="2 3">
    <name type="scientific">Sedimentitalea todarodis</name>
    <dbReference type="NCBI Taxonomy" id="1631240"/>
    <lineage>
        <taxon>Bacteria</taxon>
        <taxon>Pseudomonadati</taxon>
        <taxon>Pseudomonadota</taxon>
        <taxon>Alphaproteobacteria</taxon>
        <taxon>Rhodobacterales</taxon>
        <taxon>Paracoccaceae</taxon>
        <taxon>Sedimentitalea</taxon>
    </lineage>
</organism>
<dbReference type="RefSeq" id="WP_157059040.1">
    <property type="nucleotide sequence ID" value="NZ_JASMWN010000021.1"/>
</dbReference>
<sequence length="57" mass="5976">MEENMHAPKATNWWVWGGAAVAAIVVIAALGYGYDWFGGGAADEVIPAIEQTAPATE</sequence>
<keyword evidence="1" id="KW-0472">Membrane</keyword>
<feature type="transmembrane region" description="Helical" evidence="1">
    <location>
        <begin position="12"/>
        <end position="34"/>
    </location>
</feature>
<dbReference type="EMBL" id="JASMWN010000021">
    <property type="protein sequence ID" value="MDU9006259.1"/>
    <property type="molecule type" value="Genomic_DNA"/>
</dbReference>
<evidence type="ECO:0000313" key="3">
    <source>
        <dbReference type="Proteomes" id="UP001255416"/>
    </source>
</evidence>
<keyword evidence="3" id="KW-1185">Reference proteome</keyword>
<proteinExistence type="predicted"/>
<keyword evidence="1" id="KW-1133">Transmembrane helix</keyword>
<protein>
    <recommendedName>
        <fullName evidence="4">TlpA family protein disulfide reductase</fullName>
    </recommendedName>
</protein>
<accession>A0ABU3VJA1</accession>